<sequence>VHGSFTARNFLNNVVENVFGEFSTLAMYAKASILYESAARHAMLYQSDIQGMDATLGFTESFATLALCIDRFVVALPNIVQLEMALPDAIRTIFVTHTLAHAASLRLHAIFSETNEPSRAKCLTSALTIVDLIKDIDLQKFQFMNRIIGVSTFLPWTLIFVACHF</sequence>
<dbReference type="AlphaFoldDB" id="A0A9P7FUH8"/>
<protein>
    <submittedName>
        <fullName evidence="1">Uncharacterized protein</fullName>
    </submittedName>
</protein>
<evidence type="ECO:0000313" key="2">
    <source>
        <dbReference type="Proteomes" id="UP000717328"/>
    </source>
</evidence>
<proteinExistence type="predicted"/>
<comment type="caution">
    <text evidence="1">The sequence shown here is derived from an EMBL/GenBank/DDBJ whole genome shotgun (WGS) entry which is preliminary data.</text>
</comment>
<gene>
    <name evidence="1" type="ORF">H0H81_004413</name>
</gene>
<organism evidence="1 2">
    <name type="scientific">Sphagnurus paluster</name>
    <dbReference type="NCBI Taxonomy" id="117069"/>
    <lineage>
        <taxon>Eukaryota</taxon>
        <taxon>Fungi</taxon>
        <taxon>Dikarya</taxon>
        <taxon>Basidiomycota</taxon>
        <taxon>Agaricomycotina</taxon>
        <taxon>Agaricomycetes</taxon>
        <taxon>Agaricomycetidae</taxon>
        <taxon>Agaricales</taxon>
        <taxon>Tricholomatineae</taxon>
        <taxon>Lyophyllaceae</taxon>
        <taxon>Sphagnurus</taxon>
    </lineage>
</organism>
<reference evidence="1" key="1">
    <citation type="submission" date="2021-02" db="EMBL/GenBank/DDBJ databases">
        <authorList>
            <person name="Nieuwenhuis M."/>
            <person name="Van De Peppel L.J.J."/>
        </authorList>
    </citation>
    <scope>NUCLEOTIDE SEQUENCE</scope>
    <source>
        <strain evidence="1">D49</strain>
    </source>
</reference>
<dbReference type="Proteomes" id="UP000717328">
    <property type="component" value="Unassembled WGS sequence"/>
</dbReference>
<dbReference type="OrthoDB" id="2309723at2759"/>
<accession>A0A9P7FUH8</accession>
<reference evidence="1" key="2">
    <citation type="submission" date="2021-10" db="EMBL/GenBank/DDBJ databases">
        <title>Phylogenomics reveals ancestral predisposition of the termite-cultivated fungus Termitomyces towards a domesticated lifestyle.</title>
        <authorList>
            <person name="Auxier B."/>
            <person name="Grum-Grzhimaylo A."/>
            <person name="Cardenas M.E."/>
            <person name="Lodge J.D."/>
            <person name="Laessoe T."/>
            <person name="Pedersen O."/>
            <person name="Smith M.E."/>
            <person name="Kuyper T.W."/>
            <person name="Franco-Molano E.A."/>
            <person name="Baroni T.J."/>
            <person name="Aanen D.K."/>
        </authorList>
    </citation>
    <scope>NUCLEOTIDE SEQUENCE</scope>
    <source>
        <strain evidence="1">D49</strain>
    </source>
</reference>
<keyword evidence="2" id="KW-1185">Reference proteome</keyword>
<evidence type="ECO:0000313" key="1">
    <source>
        <dbReference type="EMBL" id="KAG5637490.1"/>
    </source>
</evidence>
<dbReference type="EMBL" id="JABCKI010005826">
    <property type="protein sequence ID" value="KAG5637490.1"/>
    <property type="molecule type" value="Genomic_DNA"/>
</dbReference>
<name>A0A9P7FUH8_9AGAR</name>
<feature type="non-terminal residue" evidence="1">
    <location>
        <position position="165"/>
    </location>
</feature>